<keyword evidence="2" id="KW-0472">Membrane</keyword>
<proteinExistence type="predicted"/>
<evidence type="ECO:0000256" key="2">
    <source>
        <dbReference type="SAM" id="Phobius"/>
    </source>
</evidence>
<reference evidence="3 4" key="1">
    <citation type="submission" date="2019-12" db="EMBL/GenBank/DDBJ databases">
        <title>Novel species isolated from a subtropical stream in China.</title>
        <authorList>
            <person name="Lu H."/>
        </authorList>
    </citation>
    <scope>NUCLEOTIDE SEQUENCE [LARGE SCALE GENOMIC DNA]</scope>
    <source>
        <strain evidence="3 4">FT50W</strain>
    </source>
</reference>
<evidence type="ECO:0000256" key="1">
    <source>
        <dbReference type="SAM" id="MobiDB-lite"/>
    </source>
</evidence>
<feature type="region of interest" description="Disordered" evidence="1">
    <location>
        <begin position="222"/>
        <end position="245"/>
    </location>
</feature>
<name>A0A6L8ME97_9BURK</name>
<gene>
    <name evidence="3" type="ORF">GTP44_04010</name>
</gene>
<feature type="compositionally biased region" description="Basic and acidic residues" evidence="1">
    <location>
        <begin position="234"/>
        <end position="245"/>
    </location>
</feature>
<evidence type="ECO:0000313" key="3">
    <source>
        <dbReference type="EMBL" id="MYM81123.1"/>
    </source>
</evidence>
<dbReference type="EMBL" id="WWCP01000002">
    <property type="protein sequence ID" value="MYM81123.1"/>
    <property type="molecule type" value="Genomic_DNA"/>
</dbReference>
<accession>A0A6L8ME97</accession>
<dbReference type="AlphaFoldDB" id="A0A6L8ME97"/>
<protein>
    <submittedName>
        <fullName evidence="3">Uncharacterized protein</fullName>
    </submittedName>
</protein>
<dbReference type="RefSeq" id="WP_161018415.1">
    <property type="nucleotide sequence ID" value="NZ_WWCP01000002.1"/>
</dbReference>
<feature type="transmembrane region" description="Helical" evidence="2">
    <location>
        <begin position="169"/>
        <end position="190"/>
    </location>
</feature>
<sequence length="245" mass="27341">MGSTTSHGESPEPFLSTFAKNVQDIESWLKEVEIILETSAPDGRLLKLKNNDILPVFDEAMRQLKLEPNSELAKQYRSIIPRLQQYIARCDAAIKSWDALRASETPAVDTNEIQPHDEAMTTPTREEIDAKLELIETRMDGRVLSIENLVRSSIAESQETRRDIKSLKWTILFTAVATVVALWGVNAAIFSNMVASFESGKNTATGQADVKKQTEETAALIRKMQEQLDAQPAADRKDAKPADKK</sequence>
<keyword evidence="2" id="KW-1133">Transmembrane helix</keyword>
<comment type="caution">
    <text evidence="3">The sequence shown here is derived from an EMBL/GenBank/DDBJ whole genome shotgun (WGS) entry which is preliminary data.</text>
</comment>
<dbReference type="Proteomes" id="UP000474565">
    <property type="component" value="Unassembled WGS sequence"/>
</dbReference>
<evidence type="ECO:0000313" key="4">
    <source>
        <dbReference type="Proteomes" id="UP000474565"/>
    </source>
</evidence>
<keyword evidence="2" id="KW-0812">Transmembrane</keyword>
<organism evidence="3 4">
    <name type="scientific">Duganella lactea</name>
    <dbReference type="NCBI Taxonomy" id="2692173"/>
    <lineage>
        <taxon>Bacteria</taxon>
        <taxon>Pseudomonadati</taxon>
        <taxon>Pseudomonadota</taxon>
        <taxon>Betaproteobacteria</taxon>
        <taxon>Burkholderiales</taxon>
        <taxon>Oxalobacteraceae</taxon>
        <taxon>Telluria group</taxon>
        <taxon>Duganella</taxon>
    </lineage>
</organism>